<organism evidence="2 3">
    <name type="scientific">Cryptosporidium meleagridis</name>
    <dbReference type="NCBI Taxonomy" id="93969"/>
    <lineage>
        <taxon>Eukaryota</taxon>
        <taxon>Sar</taxon>
        <taxon>Alveolata</taxon>
        <taxon>Apicomplexa</taxon>
        <taxon>Conoidasida</taxon>
        <taxon>Coccidia</taxon>
        <taxon>Eucoccidiorida</taxon>
        <taxon>Eimeriorina</taxon>
        <taxon>Cryptosporidiidae</taxon>
        <taxon>Cryptosporidium</taxon>
    </lineage>
</organism>
<feature type="signal peptide" evidence="1">
    <location>
        <begin position="1"/>
        <end position="24"/>
    </location>
</feature>
<dbReference type="AlphaFoldDB" id="A0A2P4Z357"/>
<accession>A0A2P4Z357</accession>
<keyword evidence="1" id="KW-0732">Signal</keyword>
<comment type="caution">
    <text evidence="2">The sequence shown here is derived from an EMBL/GenBank/DDBJ whole genome shotgun (WGS) entry which is preliminary data.</text>
</comment>
<dbReference type="Proteomes" id="UP000236928">
    <property type="component" value="Unassembled WGS sequence"/>
</dbReference>
<gene>
    <name evidence="2" type="ORF">CmeUKMEL1_12740</name>
</gene>
<reference evidence="2 3" key="1">
    <citation type="submission" date="2014-04" db="EMBL/GenBank/DDBJ databases">
        <title>Comparative Genomics of Cryptosporidium Species.</title>
        <authorList>
            <person name="Silva J.C."/>
            <person name="Su Q."/>
            <person name="Chalmers R."/>
            <person name="Chibucos M.C."/>
            <person name="Elwin K."/>
            <person name="Godinez A."/>
            <person name="Guo F."/>
            <person name="Huynh K."/>
            <person name="Orvis J."/>
            <person name="Ott S."/>
            <person name="Sadzewicz L."/>
            <person name="Sengamalay N."/>
            <person name="Shetty A."/>
            <person name="Sun M."/>
            <person name="Tallon L."/>
            <person name="Xiao L."/>
            <person name="Zhang H."/>
            <person name="Fraser C.M."/>
            <person name="Zhu G."/>
            <person name="Kissinger J."/>
            <person name="Widmer G."/>
        </authorList>
    </citation>
    <scope>NUCLEOTIDE SEQUENCE [LARGE SCALE GENOMIC DNA]</scope>
    <source>
        <strain evidence="2 3">UKMEL1</strain>
    </source>
</reference>
<protein>
    <recommendedName>
        <fullName evidence="4">Integral membrane protein</fullName>
    </recommendedName>
</protein>
<evidence type="ECO:0000256" key="1">
    <source>
        <dbReference type="SAM" id="SignalP"/>
    </source>
</evidence>
<feature type="chain" id="PRO_5015113011" description="Integral membrane protein" evidence="1">
    <location>
        <begin position="25"/>
        <end position="210"/>
    </location>
</feature>
<evidence type="ECO:0000313" key="3">
    <source>
        <dbReference type="Proteomes" id="UP000236928"/>
    </source>
</evidence>
<evidence type="ECO:0008006" key="4">
    <source>
        <dbReference type="Google" id="ProtNLM"/>
    </source>
</evidence>
<evidence type="ECO:0000313" key="2">
    <source>
        <dbReference type="EMBL" id="POM84507.1"/>
    </source>
</evidence>
<sequence length="210" mass="23688">MRKRIEWFLWKLIILVSIFEILRSELASCATITPTSMFVTQNMINTSSNFCWEYSGNSMFLPITSAYSTGWDNTLLIQFDLSSYARTIRNSSKSSYISLKTYCDSYNCTCSANSLTLKFIKICEDLCSINTSLVKDPSTIVSAFETTGFTSENMQTSPGTTVIRTDNIFKYSGMTDIAESCNFKYFTLGIVNTGNCNVWIHVDSWVIDGI</sequence>
<keyword evidence="3" id="KW-1185">Reference proteome</keyword>
<dbReference type="OrthoDB" id="342320at2759"/>
<proteinExistence type="predicted"/>
<dbReference type="EMBL" id="JIBK01000045">
    <property type="protein sequence ID" value="POM84507.1"/>
    <property type="molecule type" value="Genomic_DNA"/>
</dbReference>
<name>A0A2P4Z357_9CRYT</name>
<dbReference type="VEuPathDB" id="CryptoDB:CmeUKMEL1_12740"/>